<dbReference type="EMBL" id="JBHTCR010000004">
    <property type="protein sequence ID" value="MFC7347266.1"/>
    <property type="molecule type" value="Genomic_DNA"/>
</dbReference>
<dbReference type="RefSeq" id="WP_378178468.1">
    <property type="nucleotide sequence ID" value="NZ_JBHTCR010000004.1"/>
</dbReference>
<organism evidence="1 2">
    <name type="scientific">Chryseobacterium zhengzhouense</name>
    <dbReference type="NCBI Taxonomy" id="1636086"/>
    <lineage>
        <taxon>Bacteria</taxon>
        <taxon>Pseudomonadati</taxon>
        <taxon>Bacteroidota</taxon>
        <taxon>Flavobacteriia</taxon>
        <taxon>Flavobacteriales</taxon>
        <taxon>Weeksellaceae</taxon>
        <taxon>Chryseobacterium group</taxon>
        <taxon>Chryseobacterium</taxon>
    </lineage>
</organism>
<keyword evidence="2" id="KW-1185">Reference proteome</keyword>
<sequence length="260" mass="30329">MSVQNRFKLFIAYLKANKLIKTQKELGFRLGFETESAFSQVVNGKVPFSETLYAKLKTLYSFLDINWLKHNIGEMINEELVLDNKNQAFQDLLRVTNNIKPINSHEGRIINESELIPVKQYIIPLKGQAGLRKAFFFPDEYIDSNFEKETIYVKPSERGTYYKIEVDGNSMVGKLDPGDWTRCEDIPKMYWIDKGTFKADKIYCLIHRTRGILFKRISKVLLENVTLTSDNPDKMEYPDETFDLNEFSKILIVRKIEKDA</sequence>
<gene>
    <name evidence="1" type="ORF">ACFQO9_11110</name>
</gene>
<evidence type="ECO:0000313" key="1">
    <source>
        <dbReference type="EMBL" id="MFC7347266.1"/>
    </source>
</evidence>
<protein>
    <submittedName>
        <fullName evidence="1">Helix-turn-helix transcriptional regulator</fullName>
    </submittedName>
</protein>
<dbReference type="CDD" id="cd06529">
    <property type="entry name" value="S24_LexA-like"/>
    <property type="match status" value="1"/>
</dbReference>
<proteinExistence type="predicted"/>
<dbReference type="Gene3D" id="2.10.109.10">
    <property type="entry name" value="Umud Fragment, subunit A"/>
    <property type="match status" value="1"/>
</dbReference>
<evidence type="ECO:0000313" key="2">
    <source>
        <dbReference type="Proteomes" id="UP001596550"/>
    </source>
</evidence>
<dbReference type="InterPro" id="IPR039418">
    <property type="entry name" value="LexA-like"/>
</dbReference>
<accession>A0ABW2LXE7</accession>
<reference evidence="2" key="1">
    <citation type="journal article" date="2019" name="Int. J. Syst. Evol. Microbiol.">
        <title>The Global Catalogue of Microorganisms (GCM) 10K type strain sequencing project: providing services to taxonomists for standard genome sequencing and annotation.</title>
        <authorList>
            <consortium name="The Broad Institute Genomics Platform"/>
            <consortium name="The Broad Institute Genome Sequencing Center for Infectious Disease"/>
            <person name="Wu L."/>
            <person name="Ma J."/>
        </authorList>
    </citation>
    <scope>NUCLEOTIDE SEQUENCE [LARGE SCALE GENOMIC DNA]</scope>
    <source>
        <strain evidence="2">CCUG 54781</strain>
    </source>
</reference>
<comment type="caution">
    <text evidence="1">The sequence shown here is derived from an EMBL/GenBank/DDBJ whole genome shotgun (WGS) entry which is preliminary data.</text>
</comment>
<dbReference type="Proteomes" id="UP001596550">
    <property type="component" value="Unassembled WGS sequence"/>
</dbReference>
<name>A0ABW2LXE7_9FLAO</name>